<dbReference type="InterPro" id="IPR038461">
    <property type="entry name" value="Schlafen_AlbA_2_dom_sf"/>
</dbReference>
<reference evidence="3" key="1">
    <citation type="journal article" date="2019" name="Int. J. Syst. Evol. Microbiol.">
        <title>The Global Catalogue of Microorganisms (GCM) 10K type strain sequencing project: providing services to taxonomists for standard genome sequencing and annotation.</title>
        <authorList>
            <consortium name="The Broad Institute Genomics Platform"/>
            <consortium name="The Broad Institute Genome Sequencing Center for Infectious Disease"/>
            <person name="Wu L."/>
            <person name="Ma J."/>
        </authorList>
    </citation>
    <scope>NUCLEOTIDE SEQUENCE [LARGE SCALE GENOMIC DNA]</scope>
    <source>
        <strain evidence="3">JCM 17666</strain>
    </source>
</reference>
<dbReference type="PANTHER" id="PTHR30595:SF6">
    <property type="entry name" value="SCHLAFEN ALBA-2 DOMAIN-CONTAINING PROTEIN"/>
    <property type="match status" value="1"/>
</dbReference>
<dbReference type="Pfam" id="PF13749">
    <property type="entry name" value="HATPase_c_4"/>
    <property type="match status" value="1"/>
</dbReference>
<evidence type="ECO:0000259" key="1">
    <source>
        <dbReference type="Pfam" id="PF04326"/>
    </source>
</evidence>
<dbReference type="Proteomes" id="UP001501671">
    <property type="component" value="Unassembled WGS sequence"/>
</dbReference>
<dbReference type="Pfam" id="PF04326">
    <property type="entry name" value="SLFN_AlbA_2"/>
    <property type="match status" value="1"/>
</dbReference>
<organism evidence="2 3">
    <name type="scientific">Pigmentiphaga soli</name>
    <dbReference type="NCBI Taxonomy" id="1007095"/>
    <lineage>
        <taxon>Bacteria</taxon>
        <taxon>Pseudomonadati</taxon>
        <taxon>Pseudomonadota</taxon>
        <taxon>Betaproteobacteria</taxon>
        <taxon>Burkholderiales</taxon>
        <taxon>Alcaligenaceae</taxon>
        <taxon>Pigmentiphaga</taxon>
    </lineage>
</organism>
<dbReference type="PANTHER" id="PTHR30595">
    <property type="entry name" value="GLPR-RELATED TRANSCRIPTIONAL REPRESSOR"/>
    <property type="match status" value="1"/>
</dbReference>
<accession>A0ABP8H3A7</accession>
<proteinExistence type="predicted"/>
<dbReference type="InterPro" id="IPR038475">
    <property type="entry name" value="RecG_C_sf"/>
</dbReference>
<dbReference type="Gene3D" id="3.30.950.30">
    <property type="entry name" value="Schlafen, AAA domain"/>
    <property type="match status" value="1"/>
</dbReference>
<evidence type="ECO:0000313" key="2">
    <source>
        <dbReference type="EMBL" id="GAA4333805.1"/>
    </source>
</evidence>
<gene>
    <name evidence="2" type="ORF">GCM10023144_25440</name>
</gene>
<protein>
    <recommendedName>
        <fullName evidence="1">Schlafen AlbA-2 domain-containing protein</fullName>
    </recommendedName>
</protein>
<comment type="caution">
    <text evidence="2">The sequence shown here is derived from an EMBL/GenBank/DDBJ whole genome shotgun (WGS) entry which is preliminary data.</text>
</comment>
<dbReference type="Gene3D" id="3.30.565.60">
    <property type="match status" value="1"/>
</dbReference>
<keyword evidence="3" id="KW-1185">Reference proteome</keyword>
<name>A0ABP8H3A7_9BURK</name>
<sequence length="405" mass="45126">MPHYNDHELETMLHDLESDMVERKESFKGNAPKTAREAVCAFANDLPNHRRPGVVFIGAKDDGSPSGIQITDELLRQLSDIKTDGHIVPPPTLFVEKRLLRGAEMAVITVAPSDSPPVRCQGRIHIRVGPRRAIASAQDERILNEKRRHRDLPFDAQPVPTATLADLSRRLFEEEYLPSAFAPDVLDANGRSYEQRLAACKMIASTDDPTPTVVGLLTLGIRTRDAIPGAYIQFLRINGCAWSDTIVDEAAIDGPLSQMLRRIDEKLAAHNRTSLQFTKNPIEERQPRYPLVALQQLVRNAVMHRTYEATHAPIKVYWFDDRIEIISPGGPFGTVTRENFGQPGVTDYRNPNVAEALRVLGYVQRFGFGIQIARSELAKNGNPPPVFDVTDQVVMCRLEGTGAMP</sequence>
<feature type="domain" description="Schlafen AlbA-2" evidence="1">
    <location>
        <begin position="17"/>
        <end position="131"/>
    </location>
</feature>
<dbReference type="EMBL" id="BAABFO010000011">
    <property type="protein sequence ID" value="GAA4333805.1"/>
    <property type="molecule type" value="Genomic_DNA"/>
</dbReference>
<evidence type="ECO:0000313" key="3">
    <source>
        <dbReference type="Proteomes" id="UP001501671"/>
    </source>
</evidence>
<dbReference type="InterPro" id="IPR007421">
    <property type="entry name" value="Schlafen_AlbA_2_dom"/>
</dbReference>